<proteinExistence type="predicted"/>
<dbReference type="EMBL" id="JAGIZQ010000002">
    <property type="protein sequence ID" value="KAH6641569.1"/>
    <property type="molecule type" value="Genomic_DNA"/>
</dbReference>
<keyword evidence="2" id="KW-1185">Reference proteome</keyword>
<protein>
    <submittedName>
        <fullName evidence="1">Uncharacterized protein</fullName>
    </submittedName>
</protein>
<organism evidence="1 2">
    <name type="scientific">Chaetomium tenue</name>
    <dbReference type="NCBI Taxonomy" id="1854479"/>
    <lineage>
        <taxon>Eukaryota</taxon>
        <taxon>Fungi</taxon>
        <taxon>Dikarya</taxon>
        <taxon>Ascomycota</taxon>
        <taxon>Pezizomycotina</taxon>
        <taxon>Sordariomycetes</taxon>
        <taxon>Sordariomycetidae</taxon>
        <taxon>Sordariales</taxon>
        <taxon>Chaetomiaceae</taxon>
        <taxon>Chaetomium</taxon>
    </lineage>
</organism>
<reference evidence="1 2" key="1">
    <citation type="journal article" date="2021" name="Nat. Commun.">
        <title>Genetic determinants of endophytism in the Arabidopsis root mycobiome.</title>
        <authorList>
            <person name="Mesny F."/>
            <person name="Miyauchi S."/>
            <person name="Thiergart T."/>
            <person name="Pickel B."/>
            <person name="Atanasova L."/>
            <person name="Karlsson M."/>
            <person name="Huettel B."/>
            <person name="Barry K.W."/>
            <person name="Haridas S."/>
            <person name="Chen C."/>
            <person name="Bauer D."/>
            <person name="Andreopoulos W."/>
            <person name="Pangilinan J."/>
            <person name="LaButti K."/>
            <person name="Riley R."/>
            <person name="Lipzen A."/>
            <person name="Clum A."/>
            <person name="Drula E."/>
            <person name="Henrissat B."/>
            <person name="Kohler A."/>
            <person name="Grigoriev I.V."/>
            <person name="Martin F.M."/>
            <person name="Hacquard S."/>
        </authorList>
    </citation>
    <scope>NUCLEOTIDE SEQUENCE [LARGE SCALE GENOMIC DNA]</scope>
    <source>
        <strain evidence="1 2">MPI-SDFR-AT-0079</strain>
    </source>
</reference>
<comment type="caution">
    <text evidence="1">The sequence shown here is derived from an EMBL/GenBank/DDBJ whole genome shotgun (WGS) entry which is preliminary data.</text>
</comment>
<evidence type="ECO:0000313" key="1">
    <source>
        <dbReference type="EMBL" id="KAH6641569.1"/>
    </source>
</evidence>
<name>A0ACB7PIE1_9PEZI</name>
<sequence length="71" mass="7913">MNRVMMSCRGRVGLAVICSFVDVFVGWEGGGRGCLFACRFWTVEFWVLGGFGDGTTAGWMVEFCMNAWDTK</sequence>
<dbReference type="Proteomes" id="UP000724584">
    <property type="component" value="Unassembled WGS sequence"/>
</dbReference>
<evidence type="ECO:0000313" key="2">
    <source>
        <dbReference type="Proteomes" id="UP000724584"/>
    </source>
</evidence>
<accession>A0ACB7PIE1</accession>
<gene>
    <name evidence="1" type="ORF">F5144DRAFT_564045</name>
</gene>